<gene>
    <name evidence="3" type="ORF">NCTC11532_01007</name>
</gene>
<sequence>MGTHLWCIRRRLYPHISNWKTTSLGGMISALSFLLFLIGLRDSEAGLALTLRNTSVVFAQIFAYFIGKKISPSQWVESFLVALGACFIYPH</sequence>
<dbReference type="Pfam" id="PF00892">
    <property type="entry name" value="EamA"/>
    <property type="match status" value="1"/>
</dbReference>
<keyword evidence="1 3" id="KW-0812">Transmembrane</keyword>
<dbReference type="GO" id="GO:0016020">
    <property type="term" value="C:membrane"/>
    <property type="evidence" value="ECO:0007669"/>
    <property type="project" value="InterPro"/>
</dbReference>
<protein>
    <submittedName>
        <fullName evidence="3">Transmembrane protein</fullName>
    </submittedName>
</protein>
<dbReference type="Proteomes" id="UP000255297">
    <property type="component" value="Unassembled WGS sequence"/>
</dbReference>
<dbReference type="Gene3D" id="1.10.3730.20">
    <property type="match status" value="1"/>
</dbReference>
<dbReference type="RefSeq" id="WP_242601897.1">
    <property type="nucleotide sequence ID" value="NZ_CAAAIS010000007.1"/>
</dbReference>
<evidence type="ECO:0000259" key="2">
    <source>
        <dbReference type="Pfam" id="PF00892"/>
    </source>
</evidence>
<proteinExistence type="predicted"/>
<keyword evidence="1" id="KW-1133">Transmembrane helix</keyword>
<feature type="transmembrane region" description="Helical" evidence="1">
    <location>
        <begin position="46"/>
        <end position="66"/>
    </location>
</feature>
<keyword evidence="1" id="KW-0472">Membrane</keyword>
<dbReference type="EMBL" id="UGPB01000001">
    <property type="protein sequence ID" value="STY28830.1"/>
    <property type="molecule type" value="Genomic_DNA"/>
</dbReference>
<dbReference type="SUPFAM" id="SSF103481">
    <property type="entry name" value="Multidrug resistance efflux transporter EmrE"/>
    <property type="match status" value="1"/>
</dbReference>
<reference evidence="3 4" key="1">
    <citation type="submission" date="2018-06" db="EMBL/GenBank/DDBJ databases">
        <authorList>
            <consortium name="Pathogen Informatics"/>
            <person name="Doyle S."/>
        </authorList>
    </citation>
    <scope>NUCLEOTIDE SEQUENCE [LARGE SCALE GENOMIC DNA]</scope>
    <source>
        <strain evidence="3 4">NCTC11532</strain>
    </source>
</reference>
<evidence type="ECO:0000313" key="3">
    <source>
        <dbReference type="EMBL" id="STY28830.1"/>
    </source>
</evidence>
<organism evidence="3 4">
    <name type="scientific">Legionella wadsworthii</name>
    <dbReference type="NCBI Taxonomy" id="28088"/>
    <lineage>
        <taxon>Bacteria</taxon>
        <taxon>Pseudomonadati</taxon>
        <taxon>Pseudomonadota</taxon>
        <taxon>Gammaproteobacteria</taxon>
        <taxon>Legionellales</taxon>
        <taxon>Legionellaceae</taxon>
        <taxon>Legionella</taxon>
    </lineage>
</organism>
<dbReference type="InterPro" id="IPR037185">
    <property type="entry name" value="EmrE-like"/>
</dbReference>
<feature type="transmembrane region" description="Helical" evidence="1">
    <location>
        <begin position="21"/>
        <end position="40"/>
    </location>
</feature>
<dbReference type="InterPro" id="IPR000620">
    <property type="entry name" value="EamA_dom"/>
</dbReference>
<keyword evidence="4" id="KW-1185">Reference proteome</keyword>
<feature type="domain" description="EamA" evidence="2">
    <location>
        <begin position="6"/>
        <end position="89"/>
    </location>
</feature>
<dbReference type="AlphaFoldDB" id="A0A378LR36"/>
<evidence type="ECO:0000256" key="1">
    <source>
        <dbReference type="SAM" id="Phobius"/>
    </source>
</evidence>
<name>A0A378LR36_9GAMM</name>
<accession>A0A378LR36</accession>
<evidence type="ECO:0000313" key="4">
    <source>
        <dbReference type="Proteomes" id="UP000255297"/>
    </source>
</evidence>